<dbReference type="EMBL" id="CP084930">
    <property type="protein sequence ID" value="USI74546.1"/>
    <property type="molecule type" value="Genomic_DNA"/>
</dbReference>
<gene>
    <name evidence="2" type="ORF">LHA26_10375</name>
</gene>
<protein>
    <submittedName>
        <fullName evidence="2">DUF2147 domain-containing protein</fullName>
    </submittedName>
</protein>
<evidence type="ECO:0000313" key="2">
    <source>
        <dbReference type="EMBL" id="USI74546.1"/>
    </source>
</evidence>
<evidence type="ECO:0000259" key="1">
    <source>
        <dbReference type="Pfam" id="PF09917"/>
    </source>
</evidence>
<reference evidence="2" key="1">
    <citation type="journal article" date="2022" name="Toxins">
        <title>Genomic Analysis of Sphingopyxis sp. USTB-05 for Biodegrading Cyanobacterial Hepatotoxins.</title>
        <authorList>
            <person name="Liu C."/>
            <person name="Xu Q."/>
            <person name="Zhao Z."/>
            <person name="Zhang H."/>
            <person name="Liu X."/>
            <person name="Yin C."/>
            <person name="Liu Y."/>
            <person name="Yan H."/>
        </authorList>
    </citation>
    <scope>NUCLEOTIDE SEQUENCE</scope>
    <source>
        <strain evidence="2">NBD5</strain>
    </source>
</reference>
<feature type="domain" description="DUF2147" evidence="1">
    <location>
        <begin position="24"/>
        <end position="135"/>
    </location>
</feature>
<sequence>MPLLMLGALLAAAMAGPSSDSAVGHWRSPTKNAVIEIQRCGASLCGRLVSSDDLRADPARKDVNNKNPALRGRPLKNMLMLSGFRQESDAWVDGEVYNGADGRTYSGRITIVDANHLKLRGCVFVPLCKTETWTRLP</sequence>
<dbReference type="PANTHER" id="PTHR36919:SF2">
    <property type="entry name" value="BLL6627 PROTEIN"/>
    <property type="match status" value="1"/>
</dbReference>
<proteinExistence type="predicted"/>
<organism evidence="2 3">
    <name type="scientific">Sphingomonas morindae</name>
    <dbReference type="NCBI Taxonomy" id="1541170"/>
    <lineage>
        <taxon>Bacteria</taxon>
        <taxon>Pseudomonadati</taxon>
        <taxon>Pseudomonadota</taxon>
        <taxon>Alphaproteobacteria</taxon>
        <taxon>Sphingomonadales</taxon>
        <taxon>Sphingomonadaceae</taxon>
        <taxon>Sphingomonas</taxon>
    </lineage>
</organism>
<dbReference type="InterPro" id="IPR019223">
    <property type="entry name" value="DUF2147"/>
</dbReference>
<name>A0ABY4XCT1_9SPHN</name>
<dbReference type="Pfam" id="PF09917">
    <property type="entry name" value="DUF2147"/>
    <property type="match status" value="1"/>
</dbReference>
<dbReference type="Gene3D" id="2.40.128.520">
    <property type="match status" value="1"/>
</dbReference>
<dbReference type="PANTHER" id="PTHR36919">
    <property type="entry name" value="BLR1215 PROTEIN"/>
    <property type="match status" value="1"/>
</dbReference>
<keyword evidence="3" id="KW-1185">Reference proteome</keyword>
<accession>A0ABY4XCT1</accession>
<evidence type="ECO:0000313" key="3">
    <source>
        <dbReference type="Proteomes" id="UP001056937"/>
    </source>
</evidence>
<dbReference type="Proteomes" id="UP001056937">
    <property type="component" value="Chromosome 1"/>
</dbReference>